<organism evidence="2 3">
    <name type="scientific">Phocaeicola plebeius</name>
    <dbReference type="NCBI Taxonomy" id="310297"/>
    <lineage>
        <taxon>Bacteria</taxon>
        <taxon>Pseudomonadati</taxon>
        <taxon>Bacteroidota</taxon>
        <taxon>Bacteroidia</taxon>
        <taxon>Bacteroidales</taxon>
        <taxon>Bacteroidaceae</taxon>
        <taxon>Phocaeicola</taxon>
    </lineage>
</organism>
<proteinExistence type="predicted"/>
<dbReference type="Proteomes" id="UP000260780">
    <property type="component" value="Unassembled WGS sequence"/>
</dbReference>
<sequence length="459" mass="52095">MRIMKNKLSFLLSVVCLWGVILVSGCSEKDETPTNLTLKEGTQTTQVVYADEVTNQGGISFTALSDWTATVTEVATEASTKAASGKVEWLELSAYSGGPGEYTLTLTLIENLTGKDRKATIEIRCGNDVITITVEQKATTEAGETPAPKEKRLVRYEITNSSSLYSDSYTKSIGELTYNENGKLAALKTISYQGDAQGYFTERIYQFTYQENQMWIDRKTLSGYESDESYVVTLNSEGYVSQLYKKKESSSEQHTLWMFIYSDGYLQQIQEDYDYYPGDHEDGDEEDGNVAIDPGVSSGRMGRASDRSILQLNWQNGNLMSTEGEFSDESYMSYAYTEYPNATPYFDFNVVVRPLFGSHTYEYDDMVSMLYMLRMMGKGSKNLVTKDVVDWGYRMPEPGEPEVIHEDTWAPFAYSFTEDNYLDVITGKCTLYSYQEDEHGNHVSESTSYYNDEYRFVYE</sequence>
<dbReference type="PROSITE" id="PS51257">
    <property type="entry name" value="PROKAR_LIPOPROTEIN"/>
    <property type="match status" value="1"/>
</dbReference>
<evidence type="ECO:0000313" key="3">
    <source>
        <dbReference type="Proteomes" id="UP000260780"/>
    </source>
</evidence>
<dbReference type="InterPro" id="IPR024361">
    <property type="entry name" value="BACON"/>
</dbReference>
<evidence type="ECO:0000313" key="2">
    <source>
        <dbReference type="EMBL" id="RGM35706.1"/>
    </source>
</evidence>
<comment type="caution">
    <text evidence="2">The sequence shown here is derived from an EMBL/GenBank/DDBJ whole genome shotgun (WGS) entry which is preliminary data.</text>
</comment>
<dbReference type="CDD" id="cd14948">
    <property type="entry name" value="BACON"/>
    <property type="match status" value="1"/>
</dbReference>
<dbReference type="EMBL" id="QSTF01000051">
    <property type="protein sequence ID" value="RGM35706.1"/>
    <property type="molecule type" value="Genomic_DNA"/>
</dbReference>
<reference evidence="2 3" key="1">
    <citation type="submission" date="2018-08" db="EMBL/GenBank/DDBJ databases">
        <title>A genome reference for cultivated species of the human gut microbiota.</title>
        <authorList>
            <person name="Zou Y."/>
            <person name="Xue W."/>
            <person name="Luo G."/>
        </authorList>
    </citation>
    <scope>NUCLEOTIDE SEQUENCE [LARGE SCALE GENOMIC DNA]</scope>
    <source>
        <strain evidence="2 3">OM08-14</strain>
    </source>
</reference>
<dbReference type="InterPro" id="IPR013783">
    <property type="entry name" value="Ig-like_fold"/>
</dbReference>
<feature type="domain" description="BACON" evidence="1">
    <location>
        <begin position="84"/>
        <end position="137"/>
    </location>
</feature>
<dbReference type="Gene3D" id="2.60.40.10">
    <property type="entry name" value="Immunoglobulins"/>
    <property type="match status" value="1"/>
</dbReference>
<dbReference type="Pfam" id="PF13004">
    <property type="entry name" value="BACON"/>
    <property type="match status" value="1"/>
</dbReference>
<protein>
    <recommendedName>
        <fullName evidence="1">BACON domain-containing protein</fullName>
    </recommendedName>
</protein>
<dbReference type="AlphaFoldDB" id="A0A3E4W0G8"/>
<accession>A0A3E4W0G8</accession>
<name>A0A3E4W0G8_9BACT</name>
<gene>
    <name evidence="2" type="ORF">DXC17_14485</name>
</gene>
<evidence type="ECO:0000259" key="1">
    <source>
        <dbReference type="Pfam" id="PF13004"/>
    </source>
</evidence>